<comment type="similarity">
    <text evidence="2">Belongs to the FAD-binding oxidoreductase/transferase type 4 family.</text>
</comment>
<proteinExistence type="inferred from homology"/>
<dbReference type="KEGG" id="dci:103522361"/>
<dbReference type="AlphaFoldDB" id="A0A1S3DQW4"/>
<dbReference type="Gene3D" id="3.30.43.10">
    <property type="entry name" value="Uridine Diphospho-n-acetylenolpyruvylglucosamine Reductase, domain 2"/>
    <property type="match status" value="1"/>
</dbReference>
<keyword evidence="2" id="KW-0285">Flavoprotein</keyword>
<comment type="cofactor">
    <cofactor evidence="2">
        <name>FAD</name>
        <dbReference type="ChEBI" id="CHEBI:57692"/>
    </cofactor>
</comment>
<keyword evidence="4" id="KW-1185">Reference proteome</keyword>
<reference evidence="5" key="1">
    <citation type="submission" date="2025-08" db="UniProtKB">
        <authorList>
            <consortium name="RefSeq"/>
        </authorList>
    </citation>
    <scope>IDENTIFICATION</scope>
</reference>
<dbReference type="InterPro" id="IPR016167">
    <property type="entry name" value="FAD-bd_PCMH_sub1"/>
</dbReference>
<feature type="non-terminal residue" evidence="5">
    <location>
        <position position="1"/>
    </location>
</feature>
<dbReference type="PaxDb" id="121845-A0A1S3DQW4"/>
<comment type="function">
    <text evidence="2">Catalyzes the exchange of an acyl for a long-chain alkyl group and the formation of the ether bond in the biosynthesis of ether phospholipids.</text>
</comment>
<sequence>ELKGHLEMENTQHPNQDQAFSERDQSTVEQDTHAHKEKSSLDETKSSRLQRIKVQSIKWNGWGYRDTQFEDSDSIAVLRGGRYLPACKLPRFTEWAFKTFDLDRHYKRPAREMPQTFPPPKMSSAVLSLLEDTGVSLSTEGEDRLYRSHGQTNTEIHQLKYTSIMKRIPDVVMWPGMYYIE</sequence>
<dbReference type="InterPro" id="IPR025650">
    <property type="entry name" value="Alkyl-DHAP_Synthase"/>
</dbReference>
<dbReference type="GO" id="GO:0005777">
    <property type="term" value="C:peroxisome"/>
    <property type="evidence" value="ECO:0007669"/>
    <property type="project" value="UniProtKB-SubCell"/>
</dbReference>
<dbReference type="GO" id="GO:0008609">
    <property type="term" value="F:alkylglycerone-phosphate synthase activity"/>
    <property type="evidence" value="ECO:0007669"/>
    <property type="project" value="UniProtKB-EC"/>
</dbReference>
<protein>
    <recommendedName>
        <fullName evidence="1 2">Alkylglycerone-phosphate synthase</fullName>
        <shortName evidence="2">Alkyl-DHAP synthase</shortName>
        <ecNumber evidence="2">2.5.1.26</ecNumber>
    </recommendedName>
</protein>
<comment type="subunit">
    <text evidence="2">Homodimer.</text>
</comment>
<evidence type="ECO:0000313" key="4">
    <source>
        <dbReference type="Proteomes" id="UP000079169"/>
    </source>
</evidence>
<keyword evidence="2" id="KW-0808">Transferase</keyword>
<comment type="pathway">
    <text evidence="2">Glycerolipid metabolism; ether lipid biosynthesis.</text>
</comment>
<dbReference type="UniPathway" id="UPA00781"/>
<evidence type="ECO:0000313" key="5">
    <source>
        <dbReference type="RefSeq" id="XP_008485686.2"/>
    </source>
</evidence>
<keyword evidence="2" id="KW-0576">Peroxisome</keyword>
<dbReference type="EC" id="2.5.1.26" evidence="2"/>
<dbReference type="GeneID" id="103522361"/>
<dbReference type="Proteomes" id="UP000079169">
    <property type="component" value="Unplaced"/>
</dbReference>
<comment type="subcellular location">
    <subcellularLocation>
        <location evidence="2">Peroxisome</location>
    </subcellularLocation>
</comment>
<feature type="region of interest" description="Disordered" evidence="3">
    <location>
        <begin position="1"/>
        <end position="47"/>
    </location>
</feature>
<feature type="compositionally biased region" description="Basic and acidic residues" evidence="3">
    <location>
        <begin position="20"/>
        <end position="46"/>
    </location>
</feature>
<evidence type="ECO:0000256" key="3">
    <source>
        <dbReference type="SAM" id="MobiDB-lite"/>
    </source>
</evidence>
<accession>A0A1S3DQW4</accession>
<feature type="compositionally biased region" description="Basic and acidic residues" evidence="3">
    <location>
        <begin position="1"/>
        <end position="10"/>
    </location>
</feature>
<dbReference type="PANTHER" id="PTHR46568">
    <property type="entry name" value="ALKYLDIHYDROXYACETONEPHOSPHATE SYNTHASE, PEROXISOMAL"/>
    <property type="match status" value="1"/>
</dbReference>
<comment type="catalytic activity">
    <reaction evidence="2">
        <text>a long chain fatty alcohol + a 1-acylglycerone 3-phosphate = a 1-O-alkylglycerone 3-phosphate + a long-chain fatty acid + H(+)</text>
        <dbReference type="Rhea" id="RHEA:36171"/>
        <dbReference type="ChEBI" id="CHEBI:15378"/>
        <dbReference type="ChEBI" id="CHEBI:17135"/>
        <dbReference type="ChEBI" id="CHEBI:57534"/>
        <dbReference type="ChEBI" id="CHEBI:57560"/>
        <dbReference type="ChEBI" id="CHEBI:73315"/>
        <dbReference type="EC" id="2.5.1.26"/>
    </reaction>
</comment>
<dbReference type="STRING" id="121845.A0A1S3DQW4"/>
<organism evidence="4 5">
    <name type="scientific">Diaphorina citri</name>
    <name type="common">Asian citrus psyllid</name>
    <dbReference type="NCBI Taxonomy" id="121845"/>
    <lineage>
        <taxon>Eukaryota</taxon>
        <taxon>Metazoa</taxon>
        <taxon>Ecdysozoa</taxon>
        <taxon>Arthropoda</taxon>
        <taxon>Hexapoda</taxon>
        <taxon>Insecta</taxon>
        <taxon>Pterygota</taxon>
        <taxon>Neoptera</taxon>
        <taxon>Paraneoptera</taxon>
        <taxon>Hemiptera</taxon>
        <taxon>Sternorrhyncha</taxon>
        <taxon>Psylloidea</taxon>
        <taxon>Psyllidae</taxon>
        <taxon>Diaphorininae</taxon>
        <taxon>Diaphorina</taxon>
    </lineage>
</organism>
<dbReference type="GO" id="GO:0008611">
    <property type="term" value="P:ether lipid biosynthetic process"/>
    <property type="evidence" value="ECO:0007669"/>
    <property type="project" value="UniProtKB-UniPathway"/>
</dbReference>
<keyword evidence="2" id="KW-0444">Lipid biosynthesis</keyword>
<evidence type="ECO:0000256" key="1">
    <source>
        <dbReference type="ARBA" id="ARBA00031574"/>
    </source>
</evidence>
<dbReference type="RefSeq" id="XP_008485686.2">
    <property type="nucleotide sequence ID" value="XM_008487464.2"/>
</dbReference>
<gene>
    <name evidence="5" type="primary">LOC103522361</name>
</gene>
<evidence type="ECO:0000256" key="2">
    <source>
        <dbReference type="RuleBase" id="RU363113"/>
    </source>
</evidence>
<dbReference type="PANTHER" id="PTHR46568:SF1">
    <property type="entry name" value="ALKYLDIHYDROXYACETONEPHOSPHATE SYNTHASE, PEROXISOMAL"/>
    <property type="match status" value="1"/>
</dbReference>
<keyword evidence="2" id="KW-0443">Lipid metabolism</keyword>
<name>A0A1S3DQW4_DIACI</name>
<keyword evidence="2" id="KW-0274">FAD</keyword>